<gene>
    <name evidence="4" type="ORF">O3G_MSEX007576</name>
</gene>
<dbReference type="PROSITE" id="PS50278">
    <property type="entry name" value="PDGF_2"/>
    <property type="match status" value="1"/>
</dbReference>
<evidence type="ECO:0000313" key="5">
    <source>
        <dbReference type="Proteomes" id="UP000791440"/>
    </source>
</evidence>
<keyword evidence="1" id="KW-1133">Transmembrane helix</keyword>
<organism evidence="4 5">
    <name type="scientific">Manduca sexta</name>
    <name type="common">Tobacco hawkmoth</name>
    <name type="synonym">Tobacco hornworm</name>
    <dbReference type="NCBI Taxonomy" id="7130"/>
    <lineage>
        <taxon>Eukaryota</taxon>
        <taxon>Metazoa</taxon>
        <taxon>Ecdysozoa</taxon>
        <taxon>Arthropoda</taxon>
        <taxon>Hexapoda</taxon>
        <taxon>Insecta</taxon>
        <taxon>Pterygota</taxon>
        <taxon>Neoptera</taxon>
        <taxon>Endopterygota</taxon>
        <taxon>Lepidoptera</taxon>
        <taxon>Glossata</taxon>
        <taxon>Ditrysia</taxon>
        <taxon>Bombycoidea</taxon>
        <taxon>Sphingidae</taxon>
        <taxon>Sphinginae</taxon>
        <taxon>Sphingini</taxon>
        <taxon>Manduca</taxon>
    </lineage>
</organism>
<evidence type="ECO:0000313" key="4">
    <source>
        <dbReference type="EMBL" id="KAG6452343.1"/>
    </source>
</evidence>
<feature type="signal peptide" evidence="2">
    <location>
        <begin position="1"/>
        <end position="19"/>
    </location>
</feature>
<dbReference type="Proteomes" id="UP000791440">
    <property type="component" value="Unassembled WGS sequence"/>
</dbReference>
<evidence type="ECO:0000256" key="1">
    <source>
        <dbReference type="SAM" id="Phobius"/>
    </source>
</evidence>
<dbReference type="AlphaFoldDB" id="A0A922CNV4"/>
<dbReference type="EMBL" id="JH668422">
    <property type="protein sequence ID" value="KAG6452343.1"/>
    <property type="molecule type" value="Genomic_DNA"/>
</dbReference>
<feature type="domain" description="Platelet-derived growth factor (PDGF) family profile" evidence="3">
    <location>
        <begin position="86"/>
        <end position="148"/>
    </location>
</feature>
<evidence type="ECO:0000259" key="3">
    <source>
        <dbReference type="PROSITE" id="PS50278"/>
    </source>
</evidence>
<comment type="caution">
    <text evidence="4">The sequence shown here is derived from an EMBL/GenBank/DDBJ whole genome shotgun (WGS) entry which is preliminary data.</text>
</comment>
<keyword evidence="1" id="KW-0472">Membrane</keyword>
<evidence type="ECO:0000256" key="2">
    <source>
        <dbReference type="SAM" id="SignalP"/>
    </source>
</evidence>
<reference evidence="4" key="2">
    <citation type="submission" date="2020-12" db="EMBL/GenBank/DDBJ databases">
        <authorList>
            <person name="Kanost M."/>
        </authorList>
    </citation>
    <scope>NUCLEOTIDE SEQUENCE</scope>
</reference>
<feature type="chain" id="PRO_5037312229" description="Platelet-derived growth factor (PDGF) family profile domain-containing protein" evidence="2">
    <location>
        <begin position="20"/>
        <end position="217"/>
    </location>
</feature>
<protein>
    <recommendedName>
        <fullName evidence="3">Platelet-derived growth factor (PDGF) family profile domain-containing protein</fullName>
    </recommendedName>
</protein>
<keyword evidence="2" id="KW-0732">Signal</keyword>
<sequence length="217" mass="24607">MARFILCVVLIAVLSGASGAAHKHHPKFPKGHEELGIRDYGSFIKVACTADNSRERDNIIEQSKCGEPKDVFEYLKTKAAHEQVSPAAVWVKRCVGLCEYDNEGSCVPDETEIRHIPIRIYNAKTNKETCATYPIEEHKSCRCCALSPEKCAAPRVYNPRKCSCTCPNMEERRNCLKKVREIMDVVRNTNSTRNTSFLFIFSFANIFAFIIIDQIRL</sequence>
<keyword evidence="1" id="KW-0812">Transmembrane</keyword>
<keyword evidence="5" id="KW-1185">Reference proteome</keyword>
<dbReference type="GO" id="GO:0016020">
    <property type="term" value="C:membrane"/>
    <property type="evidence" value="ECO:0007669"/>
    <property type="project" value="InterPro"/>
</dbReference>
<proteinExistence type="predicted"/>
<feature type="transmembrane region" description="Helical" evidence="1">
    <location>
        <begin position="195"/>
        <end position="212"/>
    </location>
</feature>
<accession>A0A922CNV4</accession>
<reference evidence="4" key="1">
    <citation type="journal article" date="2016" name="Insect Biochem. Mol. Biol.">
        <title>Multifaceted biological insights from a draft genome sequence of the tobacco hornworm moth, Manduca sexta.</title>
        <authorList>
            <person name="Kanost M.R."/>
            <person name="Arrese E.L."/>
            <person name="Cao X."/>
            <person name="Chen Y.R."/>
            <person name="Chellapilla S."/>
            <person name="Goldsmith M.R."/>
            <person name="Grosse-Wilde E."/>
            <person name="Heckel D.G."/>
            <person name="Herndon N."/>
            <person name="Jiang H."/>
            <person name="Papanicolaou A."/>
            <person name="Qu J."/>
            <person name="Soulages J.L."/>
            <person name="Vogel H."/>
            <person name="Walters J."/>
            <person name="Waterhouse R.M."/>
            <person name="Ahn S.J."/>
            <person name="Almeida F.C."/>
            <person name="An C."/>
            <person name="Aqrawi P."/>
            <person name="Bretschneider A."/>
            <person name="Bryant W.B."/>
            <person name="Bucks S."/>
            <person name="Chao H."/>
            <person name="Chevignon G."/>
            <person name="Christen J.M."/>
            <person name="Clarke D.F."/>
            <person name="Dittmer N.T."/>
            <person name="Ferguson L.C.F."/>
            <person name="Garavelou S."/>
            <person name="Gordon K.H.J."/>
            <person name="Gunaratna R.T."/>
            <person name="Han Y."/>
            <person name="Hauser F."/>
            <person name="He Y."/>
            <person name="Heidel-Fischer H."/>
            <person name="Hirsh A."/>
            <person name="Hu Y."/>
            <person name="Jiang H."/>
            <person name="Kalra D."/>
            <person name="Klinner C."/>
            <person name="Konig C."/>
            <person name="Kovar C."/>
            <person name="Kroll A.R."/>
            <person name="Kuwar S.S."/>
            <person name="Lee S.L."/>
            <person name="Lehman R."/>
            <person name="Li K."/>
            <person name="Li Z."/>
            <person name="Liang H."/>
            <person name="Lovelace S."/>
            <person name="Lu Z."/>
            <person name="Mansfield J.H."/>
            <person name="McCulloch K.J."/>
            <person name="Mathew T."/>
            <person name="Morton B."/>
            <person name="Muzny D.M."/>
            <person name="Neunemann D."/>
            <person name="Ongeri F."/>
            <person name="Pauchet Y."/>
            <person name="Pu L.L."/>
            <person name="Pyrousis I."/>
            <person name="Rao X.J."/>
            <person name="Redding A."/>
            <person name="Roesel C."/>
            <person name="Sanchez-Gracia A."/>
            <person name="Schaack S."/>
            <person name="Shukla A."/>
            <person name="Tetreau G."/>
            <person name="Wang Y."/>
            <person name="Xiong G.H."/>
            <person name="Traut W."/>
            <person name="Walsh T.K."/>
            <person name="Worley K.C."/>
            <person name="Wu D."/>
            <person name="Wu W."/>
            <person name="Wu Y.Q."/>
            <person name="Zhang X."/>
            <person name="Zou Z."/>
            <person name="Zucker H."/>
            <person name="Briscoe A.D."/>
            <person name="Burmester T."/>
            <person name="Clem R.J."/>
            <person name="Feyereisen R."/>
            <person name="Grimmelikhuijzen C.J.P."/>
            <person name="Hamodrakas S.J."/>
            <person name="Hansson B.S."/>
            <person name="Huguet E."/>
            <person name="Jermiin L.S."/>
            <person name="Lan Q."/>
            <person name="Lehman H.K."/>
            <person name="Lorenzen M."/>
            <person name="Merzendorfer H."/>
            <person name="Michalopoulos I."/>
            <person name="Morton D.B."/>
            <person name="Muthukrishnan S."/>
            <person name="Oakeshott J.G."/>
            <person name="Palmer W."/>
            <person name="Park Y."/>
            <person name="Passarelli A.L."/>
            <person name="Rozas J."/>
            <person name="Schwartz L.M."/>
            <person name="Smith W."/>
            <person name="Southgate A."/>
            <person name="Vilcinskas A."/>
            <person name="Vogt R."/>
            <person name="Wang P."/>
            <person name="Werren J."/>
            <person name="Yu X.Q."/>
            <person name="Zhou J.J."/>
            <person name="Brown S.J."/>
            <person name="Scherer S.E."/>
            <person name="Richards S."/>
            <person name="Blissard G.W."/>
        </authorList>
    </citation>
    <scope>NUCLEOTIDE SEQUENCE</scope>
</reference>
<dbReference type="GO" id="GO:0008083">
    <property type="term" value="F:growth factor activity"/>
    <property type="evidence" value="ECO:0007669"/>
    <property type="project" value="InterPro"/>
</dbReference>
<dbReference type="InterPro" id="IPR000072">
    <property type="entry name" value="PDGF/VEGF_dom"/>
</dbReference>
<name>A0A922CNV4_MANSE</name>